<evidence type="ECO:0000256" key="2">
    <source>
        <dbReference type="SAM" id="SignalP"/>
    </source>
</evidence>
<feature type="compositionally biased region" description="Pro residues" evidence="1">
    <location>
        <begin position="68"/>
        <end position="88"/>
    </location>
</feature>
<accession>B3E8J8</accession>
<evidence type="ECO:0000313" key="3">
    <source>
        <dbReference type="EMBL" id="ACD96674.1"/>
    </source>
</evidence>
<feature type="chain" id="PRO_5002787705" evidence="2">
    <location>
        <begin position="24"/>
        <end position="227"/>
    </location>
</feature>
<dbReference type="HOGENOM" id="CLU_106233_0_0_7"/>
<dbReference type="EMBL" id="CP001089">
    <property type="protein sequence ID" value="ACD96674.1"/>
    <property type="molecule type" value="Genomic_DNA"/>
</dbReference>
<proteinExistence type="predicted"/>
<name>B3E8J8_TRIL1</name>
<sequence length="227" mass="25670">MKFVKLLALALCAGLTTVSVCSADENVEELLQPQVYDLGETPKPPPVRIKKQVPPPKPAPKPEVDKFVPPPPPPPRYEAPPVAPPPRPQMGDDSHFIQPDDYFIQRHGLEGHTWIWVELAKMVNAPSGSTKGEAEFMKVRDGKNYWTRHYWQTRIASQNELRLGLVVIAFNDHRRHDVYGAPEKKDRARGGSWFMAKITDTSDLYKGYVTVSGNYKVSLQNLRVIVY</sequence>
<protein>
    <submittedName>
        <fullName evidence="3">Uncharacterized protein</fullName>
    </submittedName>
</protein>
<reference evidence="3 4" key="1">
    <citation type="submission" date="2008-05" db="EMBL/GenBank/DDBJ databases">
        <title>Complete sequence of chromosome of Geobacter lovleyi SZ.</title>
        <authorList>
            <consortium name="US DOE Joint Genome Institute"/>
            <person name="Lucas S."/>
            <person name="Copeland A."/>
            <person name="Lapidus A."/>
            <person name="Glavina del Rio T."/>
            <person name="Dalin E."/>
            <person name="Tice H."/>
            <person name="Bruce D."/>
            <person name="Goodwin L."/>
            <person name="Pitluck S."/>
            <person name="Chertkov O."/>
            <person name="Meincke L."/>
            <person name="Brettin T."/>
            <person name="Detter J.C."/>
            <person name="Han C."/>
            <person name="Tapia R."/>
            <person name="Kuske C.R."/>
            <person name="Schmutz J."/>
            <person name="Larimer F."/>
            <person name="Land M."/>
            <person name="Hauser L."/>
            <person name="Kyrpides N."/>
            <person name="Mikhailova N."/>
            <person name="Sung Y."/>
            <person name="Fletcher K.E."/>
            <person name="Ritalahti K.M."/>
            <person name="Loeffler F.E."/>
            <person name="Richardson P."/>
        </authorList>
    </citation>
    <scope>NUCLEOTIDE SEQUENCE [LARGE SCALE GENOMIC DNA]</scope>
    <source>
        <strain evidence="4">ATCC BAA-1151 / DSM 17278 / SZ</strain>
    </source>
</reference>
<evidence type="ECO:0000256" key="1">
    <source>
        <dbReference type="SAM" id="MobiDB-lite"/>
    </source>
</evidence>
<dbReference type="STRING" id="398767.Glov_2967"/>
<organism evidence="3 4">
    <name type="scientific">Trichlorobacter lovleyi (strain ATCC BAA-1151 / DSM 17278 / SZ)</name>
    <name type="common">Geobacter lovleyi</name>
    <dbReference type="NCBI Taxonomy" id="398767"/>
    <lineage>
        <taxon>Bacteria</taxon>
        <taxon>Pseudomonadati</taxon>
        <taxon>Thermodesulfobacteriota</taxon>
        <taxon>Desulfuromonadia</taxon>
        <taxon>Geobacterales</taxon>
        <taxon>Geobacteraceae</taxon>
        <taxon>Trichlorobacter</taxon>
    </lineage>
</organism>
<feature type="region of interest" description="Disordered" evidence="1">
    <location>
        <begin position="37"/>
        <end position="91"/>
    </location>
</feature>
<evidence type="ECO:0000313" key="4">
    <source>
        <dbReference type="Proteomes" id="UP000002420"/>
    </source>
</evidence>
<feature type="signal peptide" evidence="2">
    <location>
        <begin position="1"/>
        <end position="23"/>
    </location>
</feature>
<keyword evidence="2" id="KW-0732">Signal</keyword>
<dbReference type="RefSeq" id="WP_012470999.1">
    <property type="nucleotide sequence ID" value="NC_010814.1"/>
</dbReference>
<dbReference type="OrthoDB" id="5396072at2"/>
<gene>
    <name evidence="3" type="ordered locus">Glov_2967</name>
</gene>
<keyword evidence="4" id="KW-1185">Reference proteome</keyword>
<dbReference type="KEGG" id="glo:Glov_2967"/>
<feature type="compositionally biased region" description="Pro residues" evidence="1">
    <location>
        <begin position="42"/>
        <end position="59"/>
    </location>
</feature>
<dbReference type="AlphaFoldDB" id="B3E8J8"/>
<dbReference type="Proteomes" id="UP000002420">
    <property type="component" value="Chromosome"/>
</dbReference>